<reference evidence="11" key="1">
    <citation type="journal article" date="2019" name="Int. J. Syst. Evol. Microbiol.">
        <title>The Global Catalogue of Microorganisms (GCM) 10K type strain sequencing project: providing services to taxonomists for standard genome sequencing and annotation.</title>
        <authorList>
            <consortium name="The Broad Institute Genomics Platform"/>
            <consortium name="The Broad Institute Genome Sequencing Center for Infectious Disease"/>
            <person name="Wu L."/>
            <person name="Ma J."/>
        </authorList>
    </citation>
    <scope>NUCLEOTIDE SEQUENCE [LARGE SCALE GENOMIC DNA]</scope>
    <source>
        <strain evidence="11">CAIM 431</strain>
    </source>
</reference>
<evidence type="ECO:0000256" key="5">
    <source>
        <dbReference type="ARBA" id="ARBA00022643"/>
    </source>
</evidence>
<sequence>MDLPQLRRPIVVAPMAGGPTTPELVAAGCRVGGAGFLPAGYLTAAVLEQKITALRDLLGPGEEAWGVNLFVPSPADRARDEAAVEAYRARLGDGAGEPRWEDDDHYPDKLRLLTEVSPVPMVSFTFGCPTREVVDALHAVGSSVLVTVTERHEATAAVACGADALVVQGFDAGGHRGTHDAAAEPNSRDALALLPELSYVELPKIAAGGVATAGDVRRLLEAGAVAVQVGTALLRCPEAGTSAAHRELLARATGTRITRAFSGRPARGLVNRFLTEHDAEAPSVYPQVDQVTKPLRAAAAAAGDGEAISGWAGTGWAAGQELPAEQVLTQLCEGL</sequence>
<keyword evidence="6 10" id="KW-0560">Oxidoreductase</keyword>
<dbReference type="SUPFAM" id="SSF51412">
    <property type="entry name" value="Inosine monophosphate dehydrogenase (IMPDH)"/>
    <property type="match status" value="1"/>
</dbReference>
<evidence type="ECO:0000256" key="3">
    <source>
        <dbReference type="ARBA" id="ARBA00022575"/>
    </source>
</evidence>
<organism evidence="10 11">
    <name type="scientific">Luteococcus peritonei</name>
    <dbReference type="NCBI Taxonomy" id="88874"/>
    <lineage>
        <taxon>Bacteria</taxon>
        <taxon>Bacillati</taxon>
        <taxon>Actinomycetota</taxon>
        <taxon>Actinomycetes</taxon>
        <taxon>Propionibacteriales</taxon>
        <taxon>Propionibacteriaceae</taxon>
        <taxon>Luteococcus</taxon>
    </lineage>
</organism>
<keyword evidence="7" id="KW-0503">Monooxygenase</keyword>
<dbReference type="InterPro" id="IPR013785">
    <property type="entry name" value="Aldolase_TIM"/>
</dbReference>
<keyword evidence="4" id="KW-0285">Flavoprotein</keyword>
<evidence type="ECO:0000256" key="1">
    <source>
        <dbReference type="ARBA" id="ARBA00001917"/>
    </source>
</evidence>
<evidence type="ECO:0000313" key="11">
    <source>
        <dbReference type="Proteomes" id="UP001597326"/>
    </source>
</evidence>
<dbReference type="RefSeq" id="WP_343872661.1">
    <property type="nucleotide sequence ID" value="NZ_BAAAIX010000009.1"/>
</dbReference>
<keyword evidence="11" id="KW-1185">Reference proteome</keyword>
<protein>
    <recommendedName>
        <fullName evidence="8">Propionate 3-nitronate monooxygenase</fullName>
    </recommendedName>
</protein>
<dbReference type="Pfam" id="PF03060">
    <property type="entry name" value="NMO"/>
    <property type="match status" value="1"/>
</dbReference>
<dbReference type="PANTHER" id="PTHR42747">
    <property type="entry name" value="NITRONATE MONOOXYGENASE-RELATED"/>
    <property type="match status" value="1"/>
</dbReference>
<comment type="catalytic activity">
    <reaction evidence="9">
        <text>3 propionate 3-nitronate + 3 O2 + H2O = 3 3-oxopropanoate + 2 nitrate + nitrite + H2O2 + 3 H(+)</text>
        <dbReference type="Rhea" id="RHEA:57332"/>
        <dbReference type="ChEBI" id="CHEBI:15377"/>
        <dbReference type="ChEBI" id="CHEBI:15378"/>
        <dbReference type="ChEBI" id="CHEBI:15379"/>
        <dbReference type="ChEBI" id="CHEBI:16240"/>
        <dbReference type="ChEBI" id="CHEBI:16301"/>
        <dbReference type="ChEBI" id="CHEBI:17632"/>
        <dbReference type="ChEBI" id="CHEBI:33190"/>
        <dbReference type="ChEBI" id="CHEBI:136067"/>
    </reaction>
</comment>
<gene>
    <name evidence="10" type="ORF">ACFSCS_05355</name>
</gene>
<comment type="cofactor">
    <cofactor evidence="1">
        <name>FMN</name>
        <dbReference type="ChEBI" id="CHEBI:58210"/>
    </cofactor>
</comment>
<evidence type="ECO:0000256" key="9">
    <source>
        <dbReference type="ARBA" id="ARBA00049401"/>
    </source>
</evidence>
<dbReference type="GO" id="GO:0016491">
    <property type="term" value="F:oxidoreductase activity"/>
    <property type="evidence" value="ECO:0007669"/>
    <property type="project" value="UniProtKB-KW"/>
</dbReference>
<proteinExistence type="inferred from homology"/>
<dbReference type="PANTHER" id="PTHR42747:SF3">
    <property type="entry name" value="NITRONATE MONOOXYGENASE-RELATED"/>
    <property type="match status" value="1"/>
</dbReference>
<dbReference type="Gene3D" id="3.20.20.70">
    <property type="entry name" value="Aldolase class I"/>
    <property type="match status" value="1"/>
</dbReference>
<accession>A0ABW4RTF9</accession>
<evidence type="ECO:0000256" key="6">
    <source>
        <dbReference type="ARBA" id="ARBA00023002"/>
    </source>
</evidence>
<comment type="caution">
    <text evidence="10">The sequence shown here is derived from an EMBL/GenBank/DDBJ whole genome shotgun (WGS) entry which is preliminary data.</text>
</comment>
<keyword evidence="3" id="KW-0216">Detoxification</keyword>
<comment type="similarity">
    <text evidence="2">Belongs to the nitronate monooxygenase family. NMO class I subfamily.</text>
</comment>
<evidence type="ECO:0000256" key="4">
    <source>
        <dbReference type="ARBA" id="ARBA00022630"/>
    </source>
</evidence>
<dbReference type="EMBL" id="JBHUFZ010000011">
    <property type="protein sequence ID" value="MFD1889617.1"/>
    <property type="molecule type" value="Genomic_DNA"/>
</dbReference>
<dbReference type="InterPro" id="IPR004136">
    <property type="entry name" value="NMO"/>
</dbReference>
<keyword evidence="5" id="KW-0288">FMN</keyword>
<evidence type="ECO:0000256" key="2">
    <source>
        <dbReference type="ARBA" id="ARBA00009881"/>
    </source>
</evidence>
<evidence type="ECO:0000256" key="7">
    <source>
        <dbReference type="ARBA" id="ARBA00023033"/>
    </source>
</evidence>
<evidence type="ECO:0000256" key="8">
    <source>
        <dbReference type="ARBA" id="ARBA00031155"/>
    </source>
</evidence>
<name>A0ABW4RTF9_9ACTN</name>
<evidence type="ECO:0000313" key="10">
    <source>
        <dbReference type="EMBL" id="MFD1889617.1"/>
    </source>
</evidence>
<dbReference type="Proteomes" id="UP001597326">
    <property type="component" value="Unassembled WGS sequence"/>
</dbReference>
<dbReference type="CDD" id="cd04730">
    <property type="entry name" value="NPD_like"/>
    <property type="match status" value="1"/>
</dbReference>